<dbReference type="RefSeq" id="WP_042553376.1">
    <property type="nucleotide sequence ID" value="NZ_JXQW01000023.1"/>
</dbReference>
<gene>
    <name evidence="1" type="ORF">RU08_08580</name>
</gene>
<dbReference type="Pfam" id="PF13646">
    <property type="entry name" value="HEAT_2"/>
    <property type="match status" value="1"/>
</dbReference>
<dbReference type="Gene3D" id="1.25.10.10">
    <property type="entry name" value="Leucine-rich Repeat Variant"/>
    <property type="match status" value="1"/>
</dbReference>
<dbReference type="OrthoDB" id="8089803at2"/>
<dbReference type="AlphaFoldDB" id="A0A0D0J690"/>
<dbReference type="NCBIfam" id="TIGR02270">
    <property type="entry name" value="TIGR02270 family protein"/>
    <property type="match status" value="1"/>
</dbReference>
<dbReference type="InterPro" id="IPR011989">
    <property type="entry name" value="ARM-like"/>
</dbReference>
<reference evidence="1 2" key="1">
    <citation type="submission" date="2014-12" db="EMBL/GenBank/DDBJ databases">
        <title>16Stimator: statistical estimation of ribosomal gene copy numbers from draft genome assemblies.</title>
        <authorList>
            <person name="Perisin M.A."/>
            <person name="Vetter M."/>
            <person name="Gilbert J.A."/>
            <person name="Bergelson J."/>
        </authorList>
    </citation>
    <scope>NUCLEOTIDE SEQUENCE [LARGE SCALE GENOMIC DNA]</scope>
    <source>
        <strain evidence="1 2">MEJ086</strain>
    </source>
</reference>
<comment type="caution">
    <text evidence="1">The sequence shown here is derived from an EMBL/GenBank/DDBJ whole genome shotgun (WGS) entry which is preliminary data.</text>
</comment>
<organism evidence="1 2">
    <name type="scientific">Pseudomonas fulva</name>
    <dbReference type="NCBI Taxonomy" id="47880"/>
    <lineage>
        <taxon>Bacteria</taxon>
        <taxon>Pseudomonadati</taxon>
        <taxon>Pseudomonadota</taxon>
        <taxon>Gammaproteobacteria</taxon>
        <taxon>Pseudomonadales</taxon>
        <taxon>Pseudomonadaceae</taxon>
        <taxon>Pseudomonas</taxon>
    </lineage>
</organism>
<evidence type="ECO:0008006" key="3">
    <source>
        <dbReference type="Google" id="ProtNLM"/>
    </source>
</evidence>
<protein>
    <recommendedName>
        <fullName evidence="3">TIGR02270 family protein</fullName>
    </recommendedName>
</protein>
<dbReference type="InterPro" id="IPR011959">
    <property type="entry name" value="CHP02270"/>
</dbReference>
<dbReference type="Proteomes" id="UP000032068">
    <property type="component" value="Unassembled WGS sequence"/>
</dbReference>
<evidence type="ECO:0000313" key="2">
    <source>
        <dbReference type="Proteomes" id="UP000032068"/>
    </source>
</evidence>
<evidence type="ECO:0000313" key="1">
    <source>
        <dbReference type="EMBL" id="KIQ01207.1"/>
    </source>
</evidence>
<dbReference type="SUPFAM" id="SSF48371">
    <property type="entry name" value="ARM repeat"/>
    <property type="match status" value="1"/>
</dbReference>
<accession>A0A0D0J690</accession>
<sequence>MIATILDQHAEEAAFLAGLRSYAVGAPHYDLGHLGDLDERIEAHLDGLQIAGLKGLHLLLEQLTPHAQGEVFATAALALRLSNDSALQTLYQHLHANPEGEPFLVAALGWLEWPEVCPLIERDLHATDVQRRRIALAAHALHGKDPGPALLSALGHGDASVLAAAARLAGTLRRRDLLQPLRQHRLHGDDEVRFWSNWASAQMGDQEALGNLRLFAEQPGERRRPALEVLLAWQPREASVAWLRGLMQSEAHRHMAIQAIGLLGDPQTVPWLIRQMHELPTARAAGEAFGLITGADLAELDLELSVYPDYDDGPTDDPSDANVSMGPDIDLPWPDPHQVEQWWQGQQQRLQPGTGYLLGQPFSERQCMAVLRSGTQRQRRAAASLLARYQPTSVLFASDAPARRQKRLLGC</sequence>
<dbReference type="InterPro" id="IPR016024">
    <property type="entry name" value="ARM-type_fold"/>
</dbReference>
<name>A0A0D0J690_9PSED</name>
<dbReference type="EMBL" id="JXQW01000023">
    <property type="protein sequence ID" value="KIQ01207.1"/>
    <property type="molecule type" value="Genomic_DNA"/>
</dbReference>
<proteinExistence type="predicted"/>